<evidence type="ECO:0000313" key="4">
    <source>
        <dbReference type="Proteomes" id="UP000314251"/>
    </source>
</evidence>
<protein>
    <recommendedName>
        <fullName evidence="2">Cysteine-rich CPCC domain-containing protein</fullName>
    </recommendedName>
</protein>
<sequence>MCFWEDDDQDDHDASRVRGGPNGRLSLGQARSNFHAIGACDERRGTTGSGADSHGVPASATGTATGVAVEGPAHQMRTRSGGKQRSTEGSSVIPCSCQSACSHRSG</sequence>
<comment type="caution">
    <text evidence="3">The sequence shown here is derived from an EMBL/GenBank/DDBJ whole genome shotgun (WGS) entry which is preliminary data.</text>
</comment>
<dbReference type="InterPro" id="IPR025983">
    <property type="entry name" value="Cys_rich_CPCC"/>
</dbReference>
<dbReference type="OrthoDB" id="1456570at2"/>
<feature type="region of interest" description="Disordered" evidence="1">
    <location>
        <begin position="41"/>
        <end position="106"/>
    </location>
</feature>
<evidence type="ECO:0000259" key="2">
    <source>
        <dbReference type="Pfam" id="PF14206"/>
    </source>
</evidence>
<keyword evidence="4" id="KW-1185">Reference proteome</keyword>
<feature type="compositionally biased region" description="Low complexity" evidence="1">
    <location>
        <begin position="55"/>
        <end position="73"/>
    </location>
</feature>
<proteinExistence type="predicted"/>
<gene>
    <name evidence="3" type="ORF">FH607_024185</name>
</gene>
<reference evidence="3" key="1">
    <citation type="submission" date="2019-10" db="EMBL/GenBank/DDBJ databases">
        <title>Nonomuraea sp. nov., isolated from Phyllanthus amarus.</title>
        <authorList>
            <person name="Klykleung N."/>
            <person name="Tanasupawat S."/>
        </authorList>
    </citation>
    <scope>NUCLEOTIDE SEQUENCE [LARGE SCALE GENOMIC DNA]</scope>
    <source>
        <strain evidence="3">3MP-10</strain>
    </source>
</reference>
<organism evidence="3 4">
    <name type="scientific">Streptomyces mimosae</name>
    <dbReference type="NCBI Taxonomy" id="2586635"/>
    <lineage>
        <taxon>Bacteria</taxon>
        <taxon>Bacillati</taxon>
        <taxon>Actinomycetota</taxon>
        <taxon>Actinomycetes</taxon>
        <taxon>Kitasatosporales</taxon>
        <taxon>Streptomycetaceae</taxon>
        <taxon>Streptomyces</taxon>
    </lineage>
</organism>
<accession>A0A5N6A1Q5</accession>
<dbReference type="Proteomes" id="UP000314251">
    <property type="component" value="Unassembled WGS sequence"/>
</dbReference>
<dbReference type="AlphaFoldDB" id="A0A5N6A1Q5"/>
<feature type="domain" description="Cysteine-rich CPCC" evidence="2">
    <location>
        <begin position="1"/>
        <end position="44"/>
    </location>
</feature>
<evidence type="ECO:0000256" key="1">
    <source>
        <dbReference type="SAM" id="MobiDB-lite"/>
    </source>
</evidence>
<feature type="compositionally biased region" description="Acidic residues" evidence="1">
    <location>
        <begin position="1"/>
        <end position="11"/>
    </location>
</feature>
<feature type="compositionally biased region" description="Polar residues" evidence="1">
    <location>
        <begin position="96"/>
        <end position="106"/>
    </location>
</feature>
<feature type="region of interest" description="Disordered" evidence="1">
    <location>
        <begin position="1"/>
        <end position="28"/>
    </location>
</feature>
<evidence type="ECO:0000313" key="3">
    <source>
        <dbReference type="EMBL" id="KAB8161816.1"/>
    </source>
</evidence>
<dbReference type="Pfam" id="PF14206">
    <property type="entry name" value="Cys_rich_CPCC"/>
    <property type="match status" value="1"/>
</dbReference>
<name>A0A5N6A1Q5_9ACTN</name>
<dbReference type="EMBL" id="VDLY02000017">
    <property type="protein sequence ID" value="KAB8161816.1"/>
    <property type="molecule type" value="Genomic_DNA"/>
</dbReference>